<feature type="region of interest" description="Disordered" evidence="1">
    <location>
        <begin position="51"/>
        <end position="70"/>
    </location>
</feature>
<protein>
    <submittedName>
        <fullName evidence="2">Uncharacterized protein</fullName>
    </submittedName>
</protein>
<organism evidence="2 3">
    <name type="scientific">Candidatus Geothrix skivensis</name>
    <dbReference type="NCBI Taxonomy" id="2954439"/>
    <lineage>
        <taxon>Bacteria</taxon>
        <taxon>Pseudomonadati</taxon>
        <taxon>Acidobacteriota</taxon>
        <taxon>Holophagae</taxon>
        <taxon>Holophagales</taxon>
        <taxon>Holophagaceae</taxon>
        <taxon>Geothrix</taxon>
    </lineage>
</organism>
<dbReference type="Proteomes" id="UP000886657">
    <property type="component" value="Unassembled WGS sequence"/>
</dbReference>
<dbReference type="AlphaFoldDB" id="A0A9D7XGK0"/>
<reference evidence="2" key="1">
    <citation type="submission" date="2020-10" db="EMBL/GenBank/DDBJ databases">
        <title>Connecting structure to function with the recovery of over 1000 high-quality activated sludge metagenome-assembled genomes encoding full-length rRNA genes using long-read sequencing.</title>
        <authorList>
            <person name="Singleton C.M."/>
            <person name="Petriglieri F."/>
            <person name="Kristensen J.M."/>
            <person name="Kirkegaard R.H."/>
            <person name="Michaelsen T.Y."/>
            <person name="Andersen M.H."/>
            <person name="Karst S.M."/>
            <person name="Dueholm M.S."/>
            <person name="Nielsen P.H."/>
            <person name="Albertsen M."/>
        </authorList>
    </citation>
    <scope>NUCLEOTIDE SEQUENCE</scope>
    <source>
        <strain evidence="2">Skiv_18-Q3-R9-52_MAXAC.067</strain>
    </source>
</reference>
<evidence type="ECO:0000313" key="2">
    <source>
        <dbReference type="EMBL" id="MBK9796321.1"/>
    </source>
</evidence>
<gene>
    <name evidence="2" type="ORF">IPP58_07460</name>
</gene>
<evidence type="ECO:0000256" key="1">
    <source>
        <dbReference type="SAM" id="MobiDB-lite"/>
    </source>
</evidence>
<accession>A0A9D7XGK0</accession>
<evidence type="ECO:0000313" key="3">
    <source>
        <dbReference type="Proteomes" id="UP000886657"/>
    </source>
</evidence>
<sequence>MPGSATGVLKGEASSALRLSVTRDLWRLRTPQQTGNARQGWVREPWTGTTKAGEEAWMQVQSRTDRDATT</sequence>
<comment type="caution">
    <text evidence="2">The sequence shown here is derived from an EMBL/GenBank/DDBJ whole genome shotgun (WGS) entry which is preliminary data.</text>
</comment>
<name>A0A9D7XGK0_9BACT</name>
<dbReference type="EMBL" id="JADKIO010000006">
    <property type="protein sequence ID" value="MBK9796321.1"/>
    <property type="molecule type" value="Genomic_DNA"/>
</dbReference>
<proteinExistence type="predicted"/>